<gene>
    <name evidence="2" type="ORF">ADIMK_1748</name>
</gene>
<dbReference type="OrthoDB" id="495783at2"/>
<dbReference type="Pfam" id="PF08349">
    <property type="entry name" value="DUF1722"/>
    <property type="match status" value="1"/>
</dbReference>
<comment type="caution">
    <text evidence="2">The sequence shown here is derived from an EMBL/GenBank/DDBJ whole genome shotgun (WGS) entry which is preliminary data.</text>
</comment>
<dbReference type="PANTHER" id="PTHR30087">
    <property type="entry name" value="INNER MEMBRANE PROTEIN"/>
    <property type="match status" value="1"/>
</dbReference>
<dbReference type="RefSeq" id="WP_036186410.1">
    <property type="nucleotide sequence ID" value="NZ_JMQN01000021.1"/>
</dbReference>
<dbReference type="PIRSF" id="PIRSF037004">
    <property type="entry name" value="UCP037004"/>
    <property type="match status" value="1"/>
</dbReference>
<proteinExistence type="predicted"/>
<dbReference type="PATRIC" id="fig|1232683.4.peg.1722"/>
<dbReference type="EMBL" id="JMQN01000021">
    <property type="protein sequence ID" value="KEA64013.1"/>
    <property type="molecule type" value="Genomic_DNA"/>
</dbReference>
<reference evidence="2 3" key="1">
    <citation type="submission" date="2014-04" db="EMBL/GenBank/DDBJ databases">
        <title>Marinobacterium kochiensis sp. nov., isolated from sediment sample collected from Kochi backwaters in Kerala, India.</title>
        <authorList>
            <person name="Singh A."/>
            <person name="Pinnaka A.K."/>
        </authorList>
    </citation>
    <scope>NUCLEOTIDE SEQUENCE [LARGE SCALE GENOMIC DNA]</scope>
    <source>
        <strain evidence="2 3">AK27</strain>
    </source>
</reference>
<dbReference type="eggNOG" id="COG3272">
    <property type="taxonomic scope" value="Bacteria"/>
</dbReference>
<keyword evidence="3" id="KW-1185">Reference proteome</keyword>
<dbReference type="AlphaFoldDB" id="A0A081FZQ8"/>
<dbReference type="STRING" id="1232683.ADIMK_1748"/>
<dbReference type="InterPro" id="IPR013560">
    <property type="entry name" value="DUF1722"/>
</dbReference>
<organism evidence="2 3">
    <name type="scientific">Marinobacterium lacunae</name>
    <dbReference type="NCBI Taxonomy" id="1232683"/>
    <lineage>
        <taxon>Bacteria</taxon>
        <taxon>Pseudomonadati</taxon>
        <taxon>Pseudomonadota</taxon>
        <taxon>Gammaproteobacteria</taxon>
        <taxon>Oceanospirillales</taxon>
        <taxon>Oceanospirillaceae</taxon>
        <taxon>Marinobacterium</taxon>
    </lineage>
</organism>
<dbReference type="PANTHER" id="PTHR30087:SF0">
    <property type="entry name" value="INNER MEMBRANE PROTEIN"/>
    <property type="match status" value="1"/>
</dbReference>
<dbReference type="InterPro" id="IPR017087">
    <property type="entry name" value="UCP037004"/>
</dbReference>
<feature type="domain" description="DUF1722" evidence="1">
    <location>
        <begin position="199"/>
        <end position="315"/>
    </location>
</feature>
<name>A0A081FZQ8_9GAMM</name>
<evidence type="ECO:0000313" key="2">
    <source>
        <dbReference type="EMBL" id="KEA64013.1"/>
    </source>
</evidence>
<evidence type="ECO:0000313" key="3">
    <source>
        <dbReference type="Proteomes" id="UP000028252"/>
    </source>
</evidence>
<evidence type="ECO:0000259" key="1">
    <source>
        <dbReference type="Pfam" id="PF08349"/>
    </source>
</evidence>
<accession>A0A081FZQ8</accession>
<sequence>MPDIKPLVLDQKIPVGISSCLLGEQVRYNGGHKRSRYCLEVLSDCFSYHPFCPEMAIGLGVPREPIRLVAEGDDLPKALGTVDASIDVTDKLLDAGRKVGRERVDLRGYILMKGSPSCGMERVKVYHPNGMPNTAGSGIFVRALRESNPVLPIEEEARLNDPVLRDNFIARVFAYDDWKRSVEADPSYHNLIQFHSRQKYLLMAHHYKGYRELGRFLAEAHQLPLPEAMQRYIVSFMEHMTHRASRKTHTNVLMHLLGYLKKSLDSDCKQELLEGIEQYRLGQVPLVVPLALLKHYLKRYGSEYVCEQTYLNPYPHELGLRNYI</sequence>
<dbReference type="eggNOG" id="COG1683">
    <property type="taxonomic scope" value="Bacteria"/>
</dbReference>
<dbReference type="Pfam" id="PF04463">
    <property type="entry name" value="2-thiour_desulf"/>
    <property type="match status" value="1"/>
</dbReference>
<dbReference type="InterPro" id="IPR007553">
    <property type="entry name" value="2-thiour_desulf"/>
</dbReference>
<dbReference type="Proteomes" id="UP000028252">
    <property type="component" value="Unassembled WGS sequence"/>
</dbReference>
<protein>
    <recommendedName>
        <fullName evidence="1">DUF1722 domain-containing protein</fullName>
    </recommendedName>
</protein>